<evidence type="ECO:0000256" key="1">
    <source>
        <dbReference type="SAM" id="Phobius"/>
    </source>
</evidence>
<feature type="transmembrane region" description="Helical" evidence="1">
    <location>
        <begin position="105"/>
        <end position="124"/>
    </location>
</feature>
<reference evidence="2" key="1">
    <citation type="submission" date="2020-07" db="EMBL/GenBank/DDBJ databases">
        <authorList>
            <person name="Lin J."/>
        </authorList>
    </citation>
    <scope>NUCLEOTIDE SEQUENCE</scope>
</reference>
<organism evidence="2">
    <name type="scientific">Ananas comosus var. bracteatus</name>
    <name type="common">red pineapple</name>
    <dbReference type="NCBI Taxonomy" id="296719"/>
    <lineage>
        <taxon>Eukaryota</taxon>
        <taxon>Viridiplantae</taxon>
        <taxon>Streptophyta</taxon>
        <taxon>Embryophyta</taxon>
        <taxon>Tracheophyta</taxon>
        <taxon>Spermatophyta</taxon>
        <taxon>Magnoliopsida</taxon>
        <taxon>Liliopsida</taxon>
        <taxon>Poales</taxon>
        <taxon>Bromeliaceae</taxon>
        <taxon>Bromelioideae</taxon>
        <taxon>Ananas</taxon>
    </lineage>
</organism>
<sequence>MAYYRREPSIFDNFTLSPLPYPVLFILLIIFLLLGASWFFTYEDFIETAEEQMNWALLIIPVVLVILIRWLSSIENFDGMLGFYPYDRRRSTYGYDRPQEGSSPWGVAAVVVLLLVLVSFQSSFQDMWKP</sequence>
<name>A0A6V7QW66_ANACO</name>
<dbReference type="AlphaFoldDB" id="A0A6V7QW66"/>
<keyword evidence="1" id="KW-0472">Membrane</keyword>
<evidence type="ECO:0000313" key="2">
    <source>
        <dbReference type="EMBL" id="CAD1847107.1"/>
    </source>
</evidence>
<feature type="transmembrane region" description="Helical" evidence="1">
    <location>
        <begin position="53"/>
        <end position="71"/>
    </location>
</feature>
<keyword evidence="1" id="KW-1133">Transmembrane helix</keyword>
<keyword evidence="1" id="KW-0812">Transmembrane</keyword>
<dbReference type="PANTHER" id="PTHR33306:SF7">
    <property type="entry name" value="EXPRESSED PROTEIN"/>
    <property type="match status" value="1"/>
</dbReference>
<dbReference type="PANTHER" id="PTHR33306">
    <property type="entry name" value="EXPRESSED PROTEIN-RELATED-RELATED"/>
    <property type="match status" value="1"/>
</dbReference>
<protein>
    <recommendedName>
        <fullName evidence="3">Transmembrane protein</fullName>
    </recommendedName>
</protein>
<dbReference type="EMBL" id="CAJEUB010000035">
    <property type="protein sequence ID" value="CAD1847107.1"/>
    <property type="molecule type" value="Genomic_DNA"/>
</dbReference>
<accession>A0A6V7QW66</accession>
<proteinExistence type="predicted"/>
<feature type="transmembrane region" description="Helical" evidence="1">
    <location>
        <begin position="20"/>
        <end position="41"/>
    </location>
</feature>
<evidence type="ECO:0008006" key="3">
    <source>
        <dbReference type="Google" id="ProtNLM"/>
    </source>
</evidence>
<gene>
    <name evidence="2" type="ORF">CB5_LOCUS30318</name>
</gene>